<gene>
    <name evidence="1" type="ORF">SVIM_LOCUS413559</name>
</gene>
<accession>A0A6N2N603</accession>
<sequence length="61" mass="6956">MKARGLLLNYKIKFKYNIIFVKFNNLQSNEKGFISLVLSVDFAKDKLMNKAVSTIIPTSTT</sequence>
<protein>
    <submittedName>
        <fullName evidence="1">Uncharacterized protein</fullName>
    </submittedName>
</protein>
<name>A0A6N2N603_SALVM</name>
<evidence type="ECO:0000313" key="1">
    <source>
        <dbReference type="EMBL" id="VFU57249.1"/>
    </source>
</evidence>
<dbReference type="EMBL" id="CAADRP010001941">
    <property type="protein sequence ID" value="VFU57249.1"/>
    <property type="molecule type" value="Genomic_DNA"/>
</dbReference>
<reference evidence="1" key="1">
    <citation type="submission" date="2019-03" db="EMBL/GenBank/DDBJ databases">
        <authorList>
            <person name="Mank J."/>
            <person name="Almeida P."/>
        </authorList>
    </citation>
    <scope>NUCLEOTIDE SEQUENCE</scope>
    <source>
        <strain evidence="1">78183</strain>
    </source>
</reference>
<dbReference type="AlphaFoldDB" id="A0A6N2N603"/>
<organism evidence="1">
    <name type="scientific">Salix viminalis</name>
    <name type="common">Common osier</name>
    <name type="synonym">Basket willow</name>
    <dbReference type="NCBI Taxonomy" id="40686"/>
    <lineage>
        <taxon>Eukaryota</taxon>
        <taxon>Viridiplantae</taxon>
        <taxon>Streptophyta</taxon>
        <taxon>Embryophyta</taxon>
        <taxon>Tracheophyta</taxon>
        <taxon>Spermatophyta</taxon>
        <taxon>Magnoliopsida</taxon>
        <taxon>eudicotyledons</taxon>
        <taxon>Gunneridae</taxon>
        <taxon>Pentapetalae</taxon>
        <taxon>rosids</taxon>
        <taxon>fabids</taxon>
        <taxon>Malpighiales</taxon>
        <taxon>Salicaceae</taxon>
        <taxon>Saliceae</taxon>
        <taxon>Salix</taxon>
    </lineage>
</organism>
<proteinExistence type="predicted"/>